<keyword evidence="1" id="KW-0472">Membrane</keyword>
<keyword evidence="1" id="KW-0812">Transmembrane</keyword>
<proteinExistence type="predicted"/>
<reference evidence="2 3" key="1">
    <citation type="submission" date="2023-09" db="EMBL/GenBank/DDBJ databases">
        <title>Pyrofollis japonicus gen. nov. sp. nov., a novel member of the family Pyrodictiaceae isolated from the Iheya North hydrothermal field.</title>
        <authorList>
            <person name="Miyazaki U."/>
            <person name="Sanari M."/>
            <person name="Tame A."/>
            <person name="Kitajima M."/>
            <person name="Okamoto A."/>
            <person name="Sawayama S."/>
            <person name="Miyazaki J."/>
            <person name="Takai K."/>
            <person name="Nakagawa S."/>
        </authorList>
    </citation>
    <scope>NUCLEOTIDE SEQUENCE [LARGE SCALE GENOMIC DNA]</scope>
    <source>
        <strain evidence="2 3">AV2</strain>
    </source>
</reference>
<name>A0ABM8ITJ8_9CREN</name>
<dbReference type="GeneID" id="89288492"/>
<gene>
    <name evidence="2" type="ORF">PABY_04570</name>
</gene>
<feature type="transmembrane region" description="Helical" evidence="1">
    <location>
        <begin position="12"/>
        <end position="31"/>
    </location>
</feature>
<accession>A0ABM8ITJ8</accession>
<evidence type="ECO:0000256" key="1">
    <source>
        <dbReference type="SAM" id="Phobius"/>
    </source>
</evidence>
<sequence length="149" mass="15567">MRYRGISELVSASLLALIVVVIGGIIVAKMLSELNARINQISENLVEAEMSLSQAVDIAIAYIDGNGNLQLVVATGDFPVKLHGLYVNSTLASGCTVSLTTGETGALEGFDVPAYSLARITCSLGPGAVAADVRLIYEGGEVHAYAQRI</sequence>
<organism evidence="2 3">
    <name type="scientific">Pyrodictium abyssi</name>
    <dbReference type="NCBI Taxonomy" id="54256"/>
    <lineage>
        <taxon>Archaea</taxon>
        <taxon>Thermoproteota</taxon>
        <taxon>Thermoprotei</taxon>
        <taxon>Desulfurococcales</taxon>
        <taxon>Pyrodictiaceae</taxon>
        <taxon>Pyrodictium</taxon>
    </lineage>
</organism>
<protein>
    <submittedName>
        <fullName evidence="2">Uncharacterized protein</fullName>
    </submittedName>
</protein>
<dbReference type="RefSeq" id="WP_338251511.1">
    <property type="nucleotide sequence ID" value="NZ_AP028907.1"/>
</dbReference>
<evidence type="ECO:0000313" key="2">
    <source>
        <dbReference type="EMBL" id="BES80890.1"/>
    </source>
</evidence>
<dbReference type="Proteomes" id="UP001341135">
    <property type="component" value="Chromosome"/>
</dbReference>
<dbReference type="EMBL" id="AP028907">
    <property type="protein sequence ID" value="BES80890.1"/>
    <property type="molecule type" value="Genomic_DNA"/>
</dbReference>
<keyword evidence="1" id="KW-1133">Transmembrane helix</keyword>
<evidence type="ECO:0000313" key="3">
    <source>
        <dbReference type="Proteomes" id="UP001341135"/>
    </source>
</evidence>
<keyword evidence="3" id="KW-1185">Reference proteome</keyword>